<evidence type="ECO:0000313" key="1">
    <source>
        <dbReference type="EMBL" id="SDS84701.1"/>
    </source>
</evidence>
<organism evidence="1 2">
    <name type="scientific">Friedmanniella luteola</name>
    <dbReference type="NCBI Taxonomy" id="546871"/>
    <lineage>
        <taxon>Bacteria</taxon>
        <taxon>Bacillati</taxon>
        <taxon>Actinomycetota</taxon>
        <taxon>Actinomycetes</taxon>
        <taxon>Propionibacteriales</taxon>
        <taxon>Nocardioidaceae</taxon>
        <taxon>Friedmanniella</taxon>
    </lineage>
</organism>
<dbReference type="EMBL" id="LT629749">
    <property type="protein sequence ID" value="SDS84701.1"/>
    <property type="molecule type" value="Genomic_DNA"/>
</dbReference>
<evidence type="ECO:0000313" key="2">
    <source>
        <dbReference type="Proteomes" id="UP000199092"/>
    </source>
</evidence>
<evidence type="ECO:0008006" key="3">
    <source>
        <dbReference type="Google" id="ProtNLM"/>
    </source>
</evidence>
<dbReference type="OrthoDB" id="8899077at2"/>
<dbReference type="AlphaFoldDB" id="A0A1H1VK17"/>
<dbReference type="Proteomes" id="UP000199092">
    <property type="component" value="Chromosome I"/>
</dbReference>
<dbReference type="Pfam" id="PF10094">
    <property type="entry name" value="DUF2332"/>
    <property type="match status" value="1"/>
</dbReference>
<protein>
    <recommendedName>
        <fullName evidence="3">DUF2332 domain-containing protein</fullName>
    </recommendedName>
</protein>
<dbReference type="RefSeq" id="WP_091413188.1">
    <property type="nucleotide sequence ID" value="NZ_LT629749.1"/>
</dbReference>
<dbReference type="InterPro" id="IPR011200">
    <property type="entry name" value="UCP012608"/>
</dbReference>
<dbReference type="STRING" id="546871.SAMN04488543_2504"/>
<sequence length="372" mass="39310">MVDWDRGATLAVRFRAHAGDRTHLYAVAMRAMADDWEAGGPVREVCAGHEDAPEGSALQLRLLAGVFRLVLEGRADALAPWYACLGGDAPPSTVWPVMREVVAAHVPELRTALEVAPQTNEVGRAAALLVGLTDLVARTGCRQLRVLELGASAGLNLLLDRFRVTGPGWAWGPADSPVVLDAAVDGAFTPAPFRLVAPAGCDVAPVDAGTEAGRRLLTSFVWPFDLHRHARLAGALAVAARHPVRVDRAGAADWLGEQLAGTGPAASGRDDDAVLTVVWHSVTRLYWSPEEVAAVERVLAGHGRRRRLGRVSLEYDDAAVEAGGHPVLTGTLWDPSAAAGAVPRRLATAHHHGVPVRLELPVGRPGRSGVSP</sequence>
<name>A0A1H1VK17_9ACTN</name>
<keyword evidence="2" id="KW-1185">Reference proteome</keyword>
<gene>
    <name evidence="1" type="ORF">SAMN04488543_2504</name>
</gene>
<proteinExistence type="predicted"/>
<accession>A0A1H1VK17</accession>
<reference evidence="1 2" key="1">
    <citation type="submission" date="2016-10" db="EMBL/GenBank/DDBJ databases">
        <authorList>
            <person name="de Groot N.N."/>
        </authorList>
    </citation>
    <scope>NUCLEOTIDE SEQUENCE [LARGE SCALE GENOMIC DNA]</scope>
    <source>
        <strain evidence="1 2">DSM 21741</strain>
    </source>
</reference>